<dbReference type="SUPFAM" id="SSF52317">
    <property type="entry name" value="Class I glutamine amidotransferase-like"/>
    <property type="match status" value="1"/>
</dbReference>
<dbReference type="PATRIC" id="fig|246196.19.peg.6514"/>
<organism evidence="1 2">
    <name type="scientific">Mycolicibacterium smegmatis (strain ATCC 700084 / mc(2)155)</name>
    <name type="common">Mycobacterium smegmatis</name>
    <dbReference type="NCBI Taxonomy" id="246196"/>
    <lineage>
        <taxon>Bacteria</taxon>
        <taxon>Bacillati</taxon>
        <taxon>Actinomycetota</taxon>
        <taxon>Actinomycetes</taxon>
        <taxon>Mycobacteriales</taxon>
        <taxon>Mycobacteriaceae</taxon>
        <taxon>Mycolicibacterium</taxon>
    </lineage>
</organism>
<gene>
    <name evidence="1" type="ordered locus">MSMEG_6691</name>
</gene>
<name>A0R6W1_MYCS2</name>
<dbReference type="Pfam" id="PF07722">
    <property type="entry name" value="Peptidase_C26"/>
    <property type="match status" value="1"/>
</dbReference>
<dbReference type="Proteomes" id="UP000000757">
    <property type="component" value="Chromosome"/>
</dbReference>
<dbReference type="AlphaFoldDB" id="A0R6W1"/>
<protein>
    <submittedName>
        <fullName evidence="1">Glutamine amidotransferase</fullName>
    </submittedName>
</protein>
<dbReference type="EMBL" id="CP000480">
    <property type="protein sequence ID" value="ABK71605.1"/>
    <property type="molecule type" value="Genomic_DNA"/>
</dbReference>
<dbReference type="STRING" id="246196.MSMEG_6691"/>
<dbReference type="eggNOG" id="COG2071">
    <property type="taxonomic scope" value="Bacteria"/>
</dbReference>
<keyword evidence="2" id="KW-1185">Reference proteome</keyword>
<keyword evidence="1" id="KW-0315">Glutamine amidotransferase</keyword>
<reference evidence="1 2" key="1">
    <citation type="submission" date="2006-10" db="EMBL/GenBank/DDBJ databases">
        <authorList>
            <person name="Fleischmann R.D."/>
            <person name="Dodson R.J."/>
            <person name="Haft D.H."/>
            <person name="Merkel J.S."/>
            <person name="Nelson W.C."/>
            <person name="Fraser C.M."/>
        </authorList>
    </citation>
    <scope>NUCLEOTIDE SEQUENCE [LARGE SCALE GENOMIC DNA]</scope>
    <source>
        <strain evidence="2">ATCC 700084 / mc(2)155</strain>
    </source>
</reference>
<dbReference type="KEGG" id="msm:MSMEG_6691"/>
<dbReference type="OrthoDB" id="9813383at2"/>
<dbReference type="InterPro" id="IPR011697">
    <property type="entry name" value="Peptidase_C26"/>
</dbReference>
<evidence type="ECO:0000313" key="2">
    <source>
        <dbReference type="Proteomes" id="UP000000757"/>
    </source>
</evidence>
<dbReference type="PANTHER" id="PTHR43235:SF1">
    <property type="entry name" value="GLUTAMINE AMIDOTRANSFERASE PB2B2.05-RELATED"/>
    <property type="match status" value="1"/>
</dbReference>
<dbReference type="InterPro" id="IPR029062">
    <property type="entry name" value="Class_I_gatase-like"/>
</dbReference>
<dbReference type="PaxDb" id="246196-MSMEI_6511"/>
<proteinExistence type="predicted"/>
<dbReference type="GO" id="GO:0005829">
    <property type="term" value="C:cytosol"/>
    <property type="evidence" value="ECO:0007669"/>
    <property type="project" value="TreeGrafter"/>
</dbReference>
<dbReference type="InterPro" id="IPR044668">
    <property type="entry name" value="PuuD-like"/>
</dbReference>
<accession>A0R6W1</accession>
<evidence type="ECO:0000313" key="1">
    <source>
        <dbReference type="EMBL" id="ABK71605.1"/>
    </source>
</evidence>
<dbReference type="PANTHER" id="PTHR43235">
    <property type="entry name" value="GLUTAMINE AMIDOTRANSFERASE PB2B2.05-RELATED"/>
    <property type="match status" value="1"/>
</dbReference>
<dbReference type="Gene3D" id="3.40.50.880">
    <property type="match status" value="1"/>
</dbReference>
<dbReference type="PROSITE" id="PS51273">
    <property type="entry name" value="GATASE_TYPE_1"/>
    <property type="match status" value="1"/>
</dbReference>
<dbReference type="CDD" id="cd01745">
    <property type="entry name" value="GATase1_2"/>
    <property type="match status" value="1"/>
</dbReference>
<dbReference type="GO" id="GO:0016811">
    <property type="term" value="F:hydrolase activity, acting on carbon-nitrogen (but not peptide) bonds, in linear amides"/>
    <property type="evidence" value="ECO:0007669"/>
    <property type="project" value="InterPro"/>
</dbReference>
<sequence>MAADPRLPLRRVNRPLIAVPGRRAESVPILRFSATLAAEAICEAVWAAGGEPVILHGPAADPLAELPQRLAAFDGALLPGGADVDPCRYGADPAPETKDTVAFQDDFDLGLTRAVLELDLPTLAICRGLQVLNVALGGTLVQHITETTTAHHNAIHPVWVVTGSRLHSIVGTETVDVSSYHHQGIDRLGADLTVTAVAADGVIEAVEHRRADILAVQWHPEDRHATADSDAALFADLVDRARKRKESR</sequence>